<evidence type="ECO:0000313" key="1">
    <source>
        <dbReference type="EMBL" id="KAI0055590.1"/>
    </source>
</evidence>
<proteinExistence type="predicted"/>
<organism evidence="1 2">
    <name type="scientific">Artomyces pyxidatus</name>
    <dbReference type="NCBI Taxonomy" id="48021"/>
    <lineage>
        <taxon>Eukaryota</taxon>
        <taxon>Fungi</taxon>
        <taxon>Dikarya</taxon>
        <taxon>Basidiomycota</taxon>
        <taxon>Agaricomycotina</taxon>
        <taxon>Agaricomycetes</taxon>
        <taxon>Russulales</taxon>
        <taxon>Auriscalpiaceae</taxon>
        <taxon>Artomyces</taxon>
    </lineage>
</organism>
<feature type="non-terminal residue" evidence="1">
    <location>
        <position position="101"/>
    </location>
</feature>
<evidence type="ECO:0000313" key="2">
    <source>
        <dbReference type="Proteomes" id="UP000814140"/>
    </source>
</evidence>
<dbReference type="EMBL" id="MU277286">
    <property type="protein sequence ID" value="KAI0055590.1"/>
    <property type="molecule type" value="Genomic_DNA"/>
</dbReference>
<gene>
    <name evidence="1" type="ORF">BV25DRAFT_1833043</name>
</gene>
<reference evidence="1" key="1">
    <citation type="submission" date="2021-03" db="EMBL/GenBank/DDBJ databases">
        <authorList>
            <consortium name="DOE Joint Genome Institute"/>
            <person name="Ahrendt S."/>
            <person name="Looney B.P."/>
            <person name="Miyauchi S."/>
            <person name="Morin E."/>
            <person name="Drula E."/>
            <person name="Courty P.E."/>
            <person name="Chicoki N."/>
            <person name="Fauchery L."/>
            <person name="Kohler A."/>
            <person name="Kuo A."/>
            <person name="Labutti K."/>
            <person name="Pangilinan J."/>
            <person name="Lipzen A."/>
            <person name="Riley R."/>
            <person name="Andreopoulos W."/>
            <person name="He G."/>
            <person name="Johnson J."/>
            <person name="Barry K.W."/>
            <person name="Grigoriev I.V."/>
            <person name="Nagy L."/>
            <person name="Hibbett D."/>
            <person name="Henrissat B."/>
            <person name="Matheny P.B."/>
            <person name="Labbe J."/>
            <person name="Martin F."/>
        </authorList>
    </citation>
    <scope>NUCLEOTIDE SEQUENCE</scope>
    <source>
        <strain evidence="1">HHB10654</strain>
    </source>
</reference>
<accession>A0ACB8SI29</accession>
<keyword evidence="2" id="KW-1185">Reference proteome</keyword>
<sequence>MPSWPNPRATRALIPRTGYSDLSPPPRHLGRRLALVALATTLCTGPHPLYCATARTTLSVLVVQDTSGPQLATSPSPRTRLSHRPIASPIRSRSRLALPHL</sequence>
<protein>
    <submittedName>
        <fullName evidence="1">Uncharacterized protein</fullName>
    </submittedName>
</protein>
<reference evidence="1" key="2">
    <citation type="journal article" date="2022" name="New Phytol.">
        <title>Evolutionary transition to the ectomycorrhizal habit in the genomes of a hyperdiverse lineage of mushroom-forming fungi.</title>
        <authorList>
            <person name="Looney B."/>
            <person name="Miyauchi S."/>
            <person name="Morin E."/>
            <person name="Drula E."/>
            <person name="Courty P.E."/>
            <person name="Kohler A."/>
            <person name="Kuo A."/>
            <person name="LaButti K."/>
            <person name="Pangilinan J."/>
            <person name="Lipzen A."/>
            <person name="Riley R."/>
            <person name="Andreopoulos W."/>
            <person name="He G."/>
            <person name="Johnson J."/>
            <person name="Nolan M."/>
            <person name="Tritt A."/>
            <person name="Barry K.W."/>
            <person name="Grigoriev I.V."/>
            <person name="Nagy L.G."/>
            <person name="Hibbett D."/>
            <person name="Henrissat B."/>
            <person name="Matheny P.B."/>
            <person name="Labbe J."/>
            <person name="Martin F.M."/>
        </authorList>
    </citation>
    <scope>NUCLEOTIDE SEQUENCE</scope>
    <source>
        <strain evidence="1">HHB10654</strain>
    </source>
</reference>
<name>A0ACB8SI29_9AGAM</name>
<comment type="caution">
    <text evidence="1">The sequence shown here is derived from an EMBL/GenBank/DDBJ whole genome shotgun (WGS) entry which is preliminary data.</text>
</comment>
<dbReference type="Proteomes" id="UP000814140">
    <property type="component" value="Unassembled WGS sequence"/>
</dbReference>